<reference evidence="1" key="1">
    <citation type="journal article" date="2014" name="Front. Microbiol.">
        <title>High frequency of phylogenetically diverse reductive dehalogenase-homologous genes in deep subseafloor sedimentary metagenomes.</title>
        <authorList>
            <person name="Kawai M."/>
            <person name="Futagami T."/>
            <person name="Toyoda A."/>
            <person name="Takaki Y."/>
            <person name="Nishi S."/>
            <person name="Hori S."/>
            <person name="Arai W."/>
            <person name="Tsubouchi T."/>
            <person name="Morono Y."/>
            <person name="Uchiyama I."/>
            <person name="Ito T."/>
            <person name="Fujiyama A."/>
            <person name="Inagaki F."/>
            <person name="Takami H."/>
        </authorList>
    </citation>
    <scope>NUCLEOTIDE SEQUENCE</scope>
    <source>
        <strain evidence="1">Expedition CK06-06</strain>
    </source>
</reference>
<comment type="caution">
    <text evidence="1">The sequence shown here is derived from an EMBL/GenBank/DDBJ whole genome shotgun (WGS) entry which is preliminary data.</text>
</comment>
<organism evidence="1">
    <name type="scientific">marine sediment metagenome</name>
    <dbReference type="NCBI Taxonomy" id="412755"/>
    <lineage>
        <taxon>unclassified sequences</taxon>
        <taxon>metagenomes</taxon>
        <taxon>ecological metagenomes</taxon>
    </lineage>
</organism>
<dbReference type="EMBL" id="BART01032511">
    <property type="protein sequence ID" value="GAH11742.1"/>
    <property type="molecule type" value="Genomic_DNA"/>
</dbReference>
<gene>
    <name evidence="1" type="ORF">S01H4_56160</name>
</gene>
<sequence length="169" mass="18503">MPLVQILAQLQIINTNIERVRALLPPDHAAQLDQIQSDLTSFRDAFDVTSSSIQNMLTSLVSLAANVSTNLAEMRILAEEIGIENHHETHIFPSRTNVACVLACGAVANNWGAWTRLLDANGAALDLEGRENTIHITAIQVETAGVASERYMIELSYGPDLTTITRLRI</sequence>
<name>X1CV89_9ZZZZ</name>
<proteinExistence type="predicted"/>
<protein>
    <submittedName>
        <fullName evidence="1">Uncharacterized protein</fullName>
    </submittedName>
</protein>
<feature type="non-terminal residue" evidence="1">
    <location>
        <position position="169"/>
    </location>
</feature>
<dbReference type="AlphaFoldDB" id="X1CV89"/>
<evidence type="ECO:0000313" key="1">
    <source>
        <dbReference type="EMBL" id="GAH11742.1"/>
    </source>
</evidence>
<accession>X1CV89</accession>